<sequence length="306" mass="35525">MASSPNDDVIIIEQDINEYVFIDLWESYDSSLMEKFWRELVVSTFHTSDIQPLNEWTKALSSEAHDNDDIPDLHVLLAFNAGDITSFSPKEGDQNEIPYKHSQITAAVIFEYYSNINCGLFLHMIIHKKYRNMVNEVSSLANVLRAMSPEGNDSDFLPDVHVLIAVRWPQESKTQPMHPIIDGLCVFEYHAEQNCAVLTHLILQKKNRVDGLDNLLVESTSFVELQWSNAFGSEQIKLSPNTYAEYQRMIEQIELRERIPLLDLPWDLGKPWTLVDLWEDYDRDLLERFYKEIMIPNFPNKTGNNK</sequence>
<dbReference type="AlphaFoldDB" id="D3BUJ3"/>
<reference evidence="1 2" key="1">
    <citation type="journal article" date="2011" name="Genome Res.">
        <title>Phylogeny-wide analysis of social amoeba genomes highlights ancient origins for complex intercellular communication.</title>
        <authorList>
            <person name="Heidel A.J."/>
            <person name="Lawal H.M."/>
            <person name="Felder M."/>
            <person name="Schilde C."/>
            <person name="Helps N.R."/>
            <person name="Tunggal B."/>
            <person name="Rivero F."/>
            <person name="John U."/>
            <person name="Schleicher M."/>
            <person name="Eichinger L."/>
            <person name="Platzer M."/>
            <person name="Noegel A.A."/>
            <person name="Schaap P."/>
            <person name="Gloeckner G."/>
        </authorList>
    </citation>
    <scope>NUCLEOTIDE SEQUENCE [LARGE SCALE GENOMIC DNA]</scope>
    <source>
        <strain evidence="2">ATCC 26659 / Pp 5 / PN500</strain>
    </source>
</reference>
<dbReference type="Proteomes" id="UP000001396">
    <property type="component" value="Unassembled WGS sequence"/>
</dbReference>
<dbReference type="GeneID" id="31367282"/>
<comment type="caution">
    <text evidence="1">The sequence shown here is derived from an EMBL/GenBank/DDBJ whole genome shotgun (WGS) entry which is preliminary data.</text>
</comment>
<gene>
    <name evidence="1" type="ORF">PPL_11814</name>
</gene>
<proteinExistence type="predicted"/>
<dbReference type="InParanoid" id="D3BUJ3"/>
<organism evidence="1 2">
    <name type="scientific">Heterostelium pallidum (strain ATCC 26659 / Pp 5 / PN500)</name>
    <name type="common">Cellular slime mold</name>
    <name type="synonym">Polysphondylium pallidum</name>
    <dbReference type="NCBI Taxonomy" id="670386"/>
    <lineage>
        <taxon>Eukaryota</taxon>
        <taxon>Amoebozoa</taxon>
        <taxon>Evosea</taxon>
        <taxon>Eumycetozoa</taxon>
        <taxon>Dictyostelia</taxon>
        <taxon>Acytosteliales</taxon>
        <taxon>Acytosteliaceae</taxon>
        <taxon>Heterostelium</taxon>
    </lineage>
</organism>
<evidence type="ECO:0000313" key="2">
    <source>
        <dbReference type="Proteomes" id="UP000001396"/>
    </source>
</evidence>
<keyword evidence="2" id="KW-1185">Reference proteome</keyword>
<evidence type="ECO:0000313" key="1">
    <source>
        <dbReference type="EMBL" id="EFA74781.1"/>
    </source>
</evidence>
<dbReference type="RefSeq" id="XP_020426915.1">
    <property type="nucleotide sequence ID" value="XM_020582561.1"/>
</dbReference>
<accession>D3BUJ3</accession>
<name>D3BUJ3_HETP5</name>
<protein>
    <submittedName>
        <fullName evidence="1">Uncharacterized protein</fullName>
    </submittedName>
</protein>
<dbReference type="EMBL" id="ADBJ01000060">
    <property type="protein sequence ID" value="EFA74781.1"/>
    <property type="molecule type" value="Genomic_DNA"/>
</dbReference>